<protein>
    <submittedName>
        <fullName evidence="2">Uncharacterized protein</fullName>
    </submittedName>
</protein>
<feature type="region of interest" description="Disordered" evidence="1">
    <location>
        <begin position="38"/>
        <end position="68"/>
    </location>
</feature>
<reference evidence="2" key="2">
    <citation type="journal article" date="2015" name="Data Brief">
        <title>Shoot transcriptome of the giant reed, Arundo donax.</title>
        <authorList>
            <person name="Barrero R.A."/>
            <person name="Guerrero F.D."/>
            <person name="Moolhuijzen P."/>
            <person name="Goolsby J.A."/>
            <person name="Tidwell J."/>
            <person name="Bellgard S.E."/>
            <person name="Bellgard M.I."/>
        </authorList>
    </citation>
    <scope>NUCLEOTIDE SEQUENCE</scope>
    <source>
        <tissue evidence="2">Shoot tissue taken approximately 20 cm above the soil surface</tissue>
    </source>
</reference>
<organism evidence="2">
    <name type="scientific">Arundo donax</name>
    <name type="common">Giant reed</name>
    <name type="synonym">Donax arundinaceus</name>
    <dbReference type="NCBI Taxonomy" id="35708"/>
    <lineage>
        <taxon>Eukaryota</taxon>
        <taxon>Viridiplantae</taxon>
        <taxon>Streptophyta</taxon>
        <taxon>Embryophyta</taxon>
        <taxon>Tracheophyta</taxon>
        <taxon>Spermatophyta</taxon>
        <taxon>Magnoliopsida</taxon>
        <taxon>Liliopsida</taxon>
        <taxon>Poales</taxon>
        <taxon>Poaceae</taxon>
        <taxon>PACMAD clade</taxon>
        <taxon>Arundinoideae</taxon>
        <taxon>Arundineae</taxon>
        <taxon>Arundo</taxon>
    </lineage>
</organism>
<evidence type="ECO:0000256" key="1">
    <source>
        <dbReference type="SAM" id="MobiDB-lite"/>
    </source>
</evidence>
<proteinExistence type="predicted"/>
<sequence length="89" mass="10358">MKILTSTHEIHNQTHQAEKRKHRFTKCNLTTVIDKPIDHFSRRKRCQQREQRQRSDPSAPWPAQRRTARSTRLMAIGAIFAARSPIGIG</sequence>
<name>A0A0A9AE56_ARUDO</name>
<reference evidence="2" key="1">
    <citation type="submission" date="2014-09" db="EMBL/GenBank/DDBJ databases">
        <authorList>
            <person name="Magalhaes I.L.F."/>
            <person name="Oliveira U."/>
            <person name="Santos F.R."/>
            <person name="Vidigal T.H.D.A."/>
            <person name="Brescovit A.D."/>
            <person name="Santos A.J."/>
        </authorList>
    </citation>
    <scope>NUCLEOTIDE SEQUENCE</scope>
    <source>
        <tissue evidence="2">Shoot tissue taken approximately 20 cm above the soil surface</tissue>
    </source>
</reference>
<dbReference type="AlphaFoldDB" id="A0A0A9AE56"/>
<evidence type="ECO:0000313" key="2">
    <source>
        <dbReference type="EMBL" id="JAD47240.1"/>
    </source>
</evidence>
<dbReference type="EMBL" id="GBRH01250655">
    <property type="protein sequence ID" value="JAD47240.1"/>
    <property type="molecule type" value="Transcribed_RNA"/>
</dbReference>
<feature type="region of interest" description="Disordered" evidence="1">
    <location>
        <begin position="1"/>
        <end position="21"/>
    </location>
</feature>
<accession>A0A0A9AE56</accession>